<gene>
    <name evidence="3" type="ORF">BXZ70DRAFT_968816</name>
</gene>
<dbReference type="Proteomes" id="UP000813824">
    <property type="component" value="Unassembled WGS sequence"/>
</dbReference>
<evidence type="ECO:0000256" key="1">
    <source>
        <dbReference type="SAM" id="MobiDB-lite"/>
    </source>
</evidence>
<protein>
    <recommendedName>
        <fullName evidence="5">Tetraspanin</fullName>
    </recommendedName>
</protein>
<accession>A0A8K0XSA3</accession>
<organism evidence="3 4">
    <name type="scientific">Cristinia sonorae</name>
    <dbReference type="NCBI Taxonomy" id="1940300"/>
    <lineage>
        <taxon>Eukaryota</taxon>
        <taxon>Fungi</taxon>
        <taxon>Dikarya</taxon>
        <taxon>Basidiomycota</taxon>
        <taxon>Agaricomycotina</taxon>
        <taxon>Agaricomycetes</taxon>
        <taxon>Agaricomycetidae</taxon>
        <taxon>Agaricales</taxon>
        <taxon>Pleurotineae</taxon>
        <taxon>Stephanosporaceae</taxon>
        <taxon>Cristinia</taxon>
    </lineage>
</organism>
<name>A0A8K0XSA3_9AGAR</name>
<evidence type="ECO:0008006" key="5">
    <source>
        <dbReference type="Google" id="ProtNLM"/>
    </source>
</evidence>
<reference evidence="3" key="1">
    <citation type="journal article" date="2021" name="New Phytol.">
        <title>Evolutionary innovations through gain and loss of genes in the ectomycorrhizal Boletales.</title>
        <authorList>
            <person name="Wu G."/>
            <person name="Miyauchi S."/>
            <person name="Morin E."/>
            <person name="Kuo A."/>
            <person name="Drula E."/>
            <person name="Varga T."/>
            <person name="Kohler A."/>
            <person name="Feng B."/>
            <person name="Cao Y."/>
            <person name="Lipzen A."/>
            <person name="Daum C."/>
            <person name="Hundley H."/>
            <person name="Pangilinan J."/>
            <person name="Johnson J."/>
            <person name="Barry K."/>
            <person name="LaButti K."/>
            <person name="Ng V."/>
            <person name="Ahrendt S."/>
            <person name="Min B."/>
            <person name="Choi I.G."/>
            <person name="Park H."/>
            <person name="Plett J.M."/>
            <person name="Magnuson J."/>
            <person name="Spatafora J.W."/>
            <person name="Nagy L.G."/>
            <person name="Henrissat B."/>
            <person name="Grigoriev I.V."/>
            <person name="Yang Z.L."/>
            <person name="Xu J."/>
            <person name="Martin F.M."/>
        </authorList>
    </citation>
    <scope>NUCLEOTIDE SEQUENCE</scope>
    <source>
        <strain evidence="3">KKN 215</strain>
    </source>
</reference>
<feature type="transmembrane region" description="Helical" evidence="2">
    <location>
        <begin position="59"/>
        <end position="79"/>
    </location>
</feature>
<evidence type="ECO:0000256" key="2">
    <source>
        <dbReference type="SAM" id="Phobius"/>
    </source>
</evidence>
<evidence type="ECO:0000313" key="4">
    <source>
        <dbReference type="Proteomes" id="UP000813824"/>
    </source>
</evidence>
<sequence>MGYVASRKFCCCLPVRFGVFCMAILGLVAGVGLGALGWYEVHQHAIGKVIFDKRELVALYFISIAFSIMGLISFIGLIGSSFKVRGLVVTYAYSVTVNTLALIGVGIFFVWALFHRDSSSAADTCADGIDGEAGKVAHWFCQKGFDVIRVLLVIAFVIIWIFQLVGIFIVFDYVGQLHEEREAKEDEKEKQRSRNATPQPIIVTEPPMRTTYEASGWTSAKSPYAFNMPENAHGSRYGDNRV</sequence>
<feature type="region of interest" description="Disordered" evidence="1">
    <location>
        <begin position="183"/>
        <end position="210"/>
    </location>
</feature>
<proteinExistence type="predicted"/>
<evidence type="ECO:0000313" key="3">
    <source>
        <dbReference type="EMBL" id="KAH8103293.1"/>
    </source>
</evidence>
<keyword evidence="2" id="KW-0472">Membrane</keyword>
<keyword evidence="2" id="KW-0812">Transmembrane</keyword>
<dbReference type="OrthoDB" id="3239304at2759"/>
<feature type="compositionally biased region" description="Basic and acidic residues" evidence="1">
    <location>
        <begin position="183"/>
        <end position="192"/>
    </location>
</feature>
<keyword evidence="2" id="KW-1133">Transmembrane helix</keyword>
<feature type="transmembrane region" description="Helical" evidence="2">
    <location>
        <begin position="91"/>
        <end position="114"/>
    </location>
</feature>
<feature type="transmembrane region" description="Helical" evidence="2">
    <location>
        <begin position="147"/>
        <end position="171"/>
    </location>
</feature>
<dbReference type="AlphaFoldDB" id="A0A8K0XSA3"/>
<feature type="transmembrane region" description="Helical" evidence="2">
    <location>
        <begin position="17"/>
        <end position="39"/>
    </location>
</feature>
<feature type="region of interest" description="Disordered" evidence="1">
    <location>
        <begin position="222"/>
        <end position="242"/>
    </location>
</feature>
<keyword evidence="4" id="KW-1185">Reference proteome</keyword>
<comment type="caution">
    <text evidence="3">The sequence shown here is derived from an EMBL/GenBank/DDBJ whole genome shotgun (WGS) entry which is preliminary data.</text>
</comment>
<dbReference type="EMBL" id="JAEVFJ010000007">
    <property type="protein sequence ID" value="KAH8103293.1"/>
    <property type="molecule type" value="Genomic_DNA"/>
</dbReference>